<comment type="similarity">
    <text evidence="1">Belongs to the helicase family. RecQ subfamily.</text>
</comment>
<dbReference type="RefSeq" id="WP_136846137.1">
    <property type="nucleotide sequence ID" value="NZ_SSTM01000007.1"/>
</dbReference>
<dbReference type="PANTHER" id="PTHR13710:SF105">
    <property type="entry name" value="ATP-DEPENDENT DNA HELICASE Q1"/>
    <property type="match status" value="1"/>
</dbReference>
<feature type="domain" description="Helicase C-terminal" evidence="9">
    <location>
        <begin position="539"/>
        <end position="687"/>
    </location>
</feature>
<evidence type="ECO:0000256" key="4">
    <source>
        <dbReference type="ARBA" id="ARBA00023125"/>
    </source>
</evidence>
<dbReference type="InterPro" id="IPR014001">
    <property type="entry name" value="Helicase_ATP-bd"/>
</dbReference>
<dbReference type="PANTHER" id="PTHR13710">
    <property type="entry name" value="DNA HELICASE RECQ FAMILY MEMBER"/>
    <property type="match status" value="1"/>
</dbReference>
<dbReference type="OrthoDB" id="9760034at2"/>
<name>A0A4T9TGE4_9ACTN</name>
<keyword evidence="10" id="KW-0347">Helicase</keyword>
<dbReference type="SMART" id="SM00487">
    <property type="entry name" value="DEXDc"/>
    <property type="match status" value="1"/>
</dbReference>
<keyword evidence="2" id="KW-0547">Nucleotide-binding</keyword>
<sequence length="1226" mass="138922">MEELFRGRVKKLIAQYEQSGKSTVLFFLGFSAWQSRIIMSLECALRVEEPWFDEEGYLEIGVIERTAKQMALSLSCNTGVAVGLYEHLIKLKDILPIMYEGRIVTVVNNMFSKEHRYPCCSSPEGIEVLRHYLEEPDGDIAENAELLSNYYAGVKNVSGEYLIAPMQYRDDLNYEEILFFDEADLGDTCLASRFRMVSTLAASVDFIKYRLELSSGNASSACFLVEKSALDKPEAMRELLVVISLLNELGVQYEVILEEPFSEKQPSGDNLLPMLRRYWGDGARYRDLLFYRNPDTSTELINISQGAIAEQIVEEVVKATTTEDPFQNMFITAPTGAGKSLLFQLPAIYLAEKMGLVTLVVEPTKALMNDQVYALRDRGVRCAAALNSDISYAERLDITERIKAGDASIIYLSPELLLSNNISDLLGGRRLGLVVVDEAHTVSLWGKDFRSDYWFLGDYLSKLRNSGMRFPIMCLTATAVYGGVDDVVFETIEELELGAPKLFIGSVRRDDIAFNINVLNKAEYSGPIDMVKTELASDRIEEYIRSGGHVLMYCPFRSHVNGIHDSFSSRGSNLDSGKVMKFHAGLDSDYRKAAERRFKDGSCRLMICTKAYGMGVDVDDITDIYHFAPTGNLADYIQEIGRGGRRRDVSAVATIDFFHMDSRYYAQLYSMSSLRLKQLREIMKKLFQIYNKSRPRKQNFLVSPDSFTYLFGEGSEAVNKTKSALMMIARDLESKYGFPVVIVRSKPSYTKNYVCIPDSVVDEFSSKYGKYAKRVYQASRGKTLALHNGSKKGRPITARSVGDTFEVDMARIWEDDFSDKTFAAFKRDFFEGEIMKGRDGLSPSMRQRLEIRYGEDFDIVVKKFNGYMKAIEAVFGSFRQKGREFSAKEFKRSFLDRLEEQNPFGDFTEQILAAFVKDVSGTCRRSTIRVLAKRQGRESPDPRYVVQDKAYINIQKKFERLLNRCEPFGESRSYVTYLSSDKVTKEEFELATLLELFGLATYEARGGKEPEIFIRLNDPSKVQALANDPRYRNSELDRLNLRHHNAKNIITSFFTKDMDDGSRWDLIEKYFIGDDDYVAEVLGLDNSEGKMKTVSGPAKKAKKTGGNAKEVSVSNEGTSLKNMPYSEIWKYVAADCEYEWEERLLLSISDLTANGSFEKPNYGAEITIPSEDSTIACSLMWPKSKVLLFLEEDIDAYERAVGSEWNCHLASQELDVGAFVDAIRMA</sequence>
<dbReference type="InterPro" id="IPR001650">
    <property type="entry name" value="Helicase_C-like"/>
</dbReference>
<dbReference type="Gene3D" id="3.40.50.300">
    <property type="entry name" value="P-loop containing nucleotide triphosphate hydrolases"/>
    <property type="match status" value="2"/>
</dbReference>
<accession>A0A4T9TGE4</accession>
<protein>
    <recommendedName>
        <fullName evidence="7">DNA 3'-5' helicase</fullName>
        <ecNumber evidence="7">5.6.2.4</ecNumber>
    </recommendedName>
</protein>
<dbReference type="GO" id="GO:0005737">
    <property type="term" value="C:cytoplasm"/>
    <property type="evidence" value="ECO:0007669"/>
    <property type="project" value="TreeGrafter"/>
</dbReference>
<keyword evidence="5" id="KW-0413">Isomerase</keyword>
<dbReference type="EMBL" id="SSTM01000007">
    <property type="protein sequence ID" value="TJW09724.1"/>
    <property type="molecule type" value="Genomic_DNA"/>
</dbReference>
<dbReference type="GO" id="GO:0009378">
    <property type="term" value="F:four-way junction helicase activity"/>
    <property type="evidence" value="ECO:0007669"/>
    <property type="project" value="TreeGrafter"/>
</dbReference>
<dbReference type="Pfam" id="PF00271">
    <property type="entry name" value="Helicase_C"/>
    <property type="match status" value="1"/>
</dbReference>
<keyword evidence="10" id="KW-0378">Hydrolase</keyword>
<dbReference type="PROSITE" id="PS51194">
    <property type="entry name" value="HELICASE_CTER"/>
    <property type="match status" value="1"/>
</dbReference>
<reference evidence="10 11" key="1">
    <citation type="submission" date="2019-04" db="EMBL/GenBank/DDBJ databases">
        <title>Microbes associate with the intestines of laboratory mice.</title>
        <authorList>
            <person name="Navarre W."/>
            <person name="Wong E."/>
            <person name="Huang K.C."/>
            <person name="Tropini C."/>
            <person name="Ng K."/>
            <person name="Yu B."/>
        </authorList>
    </citation>
    <scope>NUCLEOTIDE SEQUENCE [LARGE SCALE GENOMIC DNA]</scope>
    <source>
        <strain evidence="10 11">NM48_B13</strain>
    </source>
</reference>
<comment type="catalytic activity">
    <reaction evidence="6">
        <text>Couples ATP hydrolysis with the unwinding of duplex DNA by translocating in the 3'-5' direction.</text>
        <dbReference type="EC" id="5.6.2.4"/>
    </reaction>
</comment>
<feature type="domain" description="Helicase ATP-binding" evidence="8">
    <location>
        <begin position="320"/>
        <end position="497"/>
    </location>
</feature>
<evidence type="ECO:0000259" key="8">
    <source>
        <dbReference type="PROSITE" id="PS51192"/>
    </source>
</evidence>
<evidence type="ECO:0000256" key="5">
    <source>
        <dbReference type="ARBA" id="ARBA00023235"/>
    </source>
</evidence>
<dbReference type="Pfam" id="PF00270">
    <property type="entry name" value="DEAD"/>
    <property type="match status" value="1"/>
</dbReference>
<organism evidence="10 11">
    <name type="scientific">Parvibacter caecicola</name>
    <dbReference type="NCBI Taxonomy" id="747645"/>
    <lineage>
        <taxon>Bacteria</taxon>
        <taxon>Bacillati</taxon>
        <taxon>Actinomycetota</taxon>
        <taxon>Coriobacteriia</taxon>
        <taxon>Coriobacteriales</taxon>
        <taxon>Coriobacteriaceae</taxon>
        <taxon>Parvibacter</taxon>
    </lineage>
</organism>
<evidence type="ECO:0000256" key="7">
    <source>
        <dbReference type="ARBA" id="ARBA00034808"/>
    </source>
</evidence>
<evidence type="ECO:0000256" key="1">
    <source>
        <dbReference type="ARBA" id="ARBA00005446"/>
    </source>
</evidence>
<keyword evidence="4" id="KW-0238">DNA-binding</keyword>
<dbReference type="SMART" id="SM00490">
    <property type="entry name" value="HELICc"/>
    <property type="match status" value="1"/>
</dbReference>
<dbReference type="GO" id="GO:0006310">
    <property type="term" value="P:DNA recombination"/>
    <property type="evidence" value="ECO:0007669"/>
    <property type="project" value="TreeGrafter"/>
</dbReference>
<dbReference type="Proteomes" id="UP000309454">
    <property type="component" value="Unassembled WGS sequence"/>
</dbReference>
<keyword evidence="11" id="KW-1185">Reference proteome</keyword>
<dbReference type="GO" id="GO:0005694">
    <property type="term" value="C:chromosome"/>
    <property type="evidence" value="ECO:0007669"/>
    <property type="project" value="TreeGrafter"/>
</dbReference>
<evidence type="ECO:0000313" key="10">
    <source>
        <dbReference type="EMBL" id="TJW09724.1"/>
    </source>
</evidence>
<evidence type="ECO:0000256" key="3">
    <source>
        <dbReference type="ARBA" id="ARBA00022840"/>
    </source>
</evidence>
<dbReference type="PROSITE" id="PS51192">
    <property type="entry name" value="HELICASE_ATP_BIND_1"/>
    <property type="match status" value="1"/>
</dbReference>
<dbReference type="AlphaFoldDB" id="A0A4T9TGE4"/>
<dbReference type="SUPFAM" id="SSF52540">
    <property type="entry name" value="P-loop containing nucleoside triphosphate hydrolases"/>
    <property type="match status" value="1"/>
</dbReference>
<evidence type="ECO:0000259" key="9">
    <source>
        <dbReference type="PROSITE" id="PS51194"/>
    </source>
</evidence>
<evidence type="ECO:0000256" key="2">
    <source>
        <dbReference type="ARBA" id="ARBA00022741"/>
    </source>
</evidence>
<dbReference type="InterPro" id="IPR011545">
    <property type="entry name" value="DEAD/DEAH_box_helicase_dom"/>
</dbReference>
<dbReference type="GO" id="GO:0043138">
    <property type="term" value="F:3'-5' DNA helicase activity"/>
    <property type="evidence" value="ECO:0007669"/>
    <property type="project" value="UniProtKB-EC"/>
</dbReference>
<dbReference type="GO" id="GO:0003677">
    <property type="term" value="F:DNA binding"/>
    <property type="evidence" value="ECO:0007669"/>
    <property type="project" value="UniProtKB-KW"/>
</dbReference>
<proteinExistence type="inferred from homology"/>
<evidence type="ECO:0000256" key="6">
    <source>
        <dbReference type="ARBA" id="ARBA00034617"/>
    </source>
</evidence>
<comment type="caution">
    <text evidence="10">The sequence shown here is derived from an EMBL/GenBank/DDBJ whole genome shotgun (WGS) entry which is preliminary data.</text>
</comment>
<dbReference type="GO" id="GO:0006281">
    <property type="term" value="P:DNA repair"/>
    <property type="evidence" value="ECO:0007669"/>
    <property type="project" value="TreeGrafter"/>
</dbReference>
<dbReference type="GO" id="GO:0005524">
    <property type="term" value="F:ATP binding"/>
    <property type="evidence" value="ECO:0007669"/>
    <property type="project" value="UniProtKB-KW"/>
</dbReference>
<evidence type="ECO:0000313" key="11">
    <source>
        <dbReference type="Proteomes" id="UP000309454"/>
    </source>
</evidence>
<dbReference type="InterPro" id="IPR027417">
    <property type="entry name" value="P-loop_NTPase"/>
</dbReference>
<keyword evidence="3" id="KW-0067">ATP-binding</keyword>
<dbReference type="CDD" id="cd17920">
    <property type="entry name" value="DEXHc_RecQ"/>
    <property type="match status" value="1"/>
</dbReference>
<dbReference type="EC" id="5.6.2.4" evidence="7"/>
<gene>
    <name evidence="10" type="ORF">E5982_08730</name>
</gene>